<evidence type="ECO:0000313" key="2">
    <source>
        <dbReference type="Proteomes" id="UP000011835"/>
    </source>
</evidence>
<sequence length="39" mass="4252">MSKAGGKPDESVVRESVVRRLDIGDAMGAIASRHRHQYA</sequence>
<dbReference type="AlphaFoldDB" id="M4REH6"/>
<accession>M4REH6</accession>
<evidence type="ECO:0000313" key="1">
    <source>
        <dbReference type="EMBL" id="AGH40554.1"/>
    </source>
</evidence>
<protein>
    <submittedName>
        <fullName evidence="1">Uncharacterized protein</fullName>
    </submittedName>
</protein>
<proteinExistence type="predicted"/>
<keyword evidence="2" id="KW-1185">Reference proteome</keyword>
<dbReference type="KEGG" id="btp:D805_0287"/>
<dbReference type="HOGENOM" id="CLU_3305533_0_0_11"/>
<dbReference type="EMBL" id="CP004346">
    <property type="protein sequence ID" value="AGH40554.1"/>
    <property type="molecule type" value="Genomic_DNA"/>
</dbReference>
<dbReference type="PATRIC" id="fig|1254439.12.peg.285"/>
<reference evidence="1 2" key="1">
    <citation type="journal article" date="2013" name="Genome Announc.">
        <title>Complete Genome Sequence of the Probiotic Bifidobacterium thermophilum Strain RBL67.</title>
        <authorList>
            <person name="Jans C."/>
            <person name="Lacroix C."/>
            <person name="Follador R."/>
            <person name="Stevens M.J."/>
        </authorList>
    </citation>
    <scope>NUCLEOTIDE SEQUENCE [LARGE SCALE GENOMIC DNA]</scope>
    <source>
        <strain evidence="1 2">RBL67</strain>
    </source>
</reference>
<gene>
    <name evidence="1" type="ORF">D805_0287</name>
</gene>
<organism evidence="1 2">
    <name type="scientific">Bifidobacterium thermophilum RBL67</name>
    <dbReference type="NCBI Taxonomy" id="1254439"/>
    <lineage>
        <taxon>Bacteria</taxon>
        <taxon>Bacillati</taxon>
        <taxon>Actinomycetota</taxon>
        <taxon>Actinomycetes</taxon>
        <taxon>Bifidobacteriales</taxon>
        <taxon>Bifidobacteriaceae</taxon>
        <taxon>Bifidobacterium</taxon>
    </lineage>
</organism>
<name>M4REH6_9BIFI</name>
<dbReference type="Proteomes" id="UP000011835">
    <property type="component" value="Chromosome"/>
</dbReference>